<dbReference type="InterPro" id="IPR036822">
    <property type="entry name" value="CutC-like_dom_sf"/>
</dbReference>
<proteinExistence type="inferred from homology"/>
<dbReference type="Proteomes" id="UP000266188">
    <property type="component" value="Unassembled WGS sequence"/>
</dbReference>
<dbReference type="InterPro" id="IPR005627">
    <property type="entry name" value="CutC-like"/>
</dbReference>
<organism evidence="3 4">
    <name type="scientific">Aspergillus sclerotialis</name>
    <dbReference type="NCBI Taxonomy" id="2070753"/>
    <lineage>
        <taxon>Eukaryota</taxon>
        <taxon>Fungi</taxon>
        <taxon>Dikarya</taxon>
        <taxon>Ascomycota</taxon>
        <taxon>Pezizomycotina</taxon>
        <taxon>Eurotiomycetes</taxon>
        <taxon>Eurotiomycetidae</taxon>
        <taxon>Eurotiales</taxon>
        <taxon>Aspergillaceae</taxon>
        <taxon>Aspergillus</taxon>
        <taxon>Aspergillus subgen. Polypaecilum</taxon>
    </lineage>
</organism>
<evidence type="ECO:0000313" key="4">
    <source>
        <dbReference type="Proteomes" id="UP000266188"/>
    </source>
</evidence>
<dbReference type="EMBL" id="MVGC01000013">
    <property type="protein sequence ID" value="RJE26872.1"/>
    <property type="molecule type" value="Genomic_DNA"/>
</dbReference>
<accession>A0A3A2ZUQ1</accession>
<dbReference type="PANTHER" id="PTHR12598:SF0">
    <property type="entry name" value="COPPER HOMEOSTASIS PROTEIN CUTC HOMOLOG"/>
    <property type="match status" value="1"/>
</dbReference>
<dbReference type="OrthoDB" id="7392499at2759"/>
<reference evidence="4" key="1">
    <citation type="submission" date="2017-02" db="EMBL/GenBank/DDBJ databases">
        <authorList>
            <person name="Tafer H."/>
            <person name="Lopandic K."/>
        </authorList>
    </citation>
    <scope>NUCLEOTIDE SEQUENCE [LARGE SCALE GENOMIC DNA]</scope>
    <source>
        <strain evidence="4">CBS 366.77</strain>
    </source>
</reference>
<dbReference type="PANTHER" id="PTHR12598">
    <property type="entry name" value="COPPER HOMEOSTASIS PROTEIN CUTC"/>
    <property type="match status" value="1"/>
</dbReference>
<gene>
    <name evidence="3" type="ORF">PHISCL_00784</name>
</gene>
<sequence>MVRPHSKNFYYNAEDFEQMKSIINTLKKHGADGFVFGILHDESATGTRGWVDVARNKALVELADGRPCTFHRAFDLIPYSEWDNALAAIAECGFSCILTSGGPSGNSAVECTGPLKSLIHDHLGPSKFPERTRDQLPEIIVGGGMRSTNIMDIVRSTWPTAVHSAALTQEGELVDGDEVRALRLGLDRATQSYP</sequence>
<dbReference type="Gene3D" id="3.20.20.380">
    <property type="entry name" value="Copper homeostasis (CutC) domain"/>
    <property type="match status" value="1"/>
</dbReference>
<evidence type="ECO:0000313" key="3">
    <source>
        <dbReference type="EMBL" id="RJE26872.1"/>
    </source>
</evidence>
<name>A0A3A2ZUQ1_9EURO</name>
<comment type="similarity">
    <text evidence="1">Belongs to the CutC family.</text>
</comment>
<dbReference type="STRING" id="2070753.A0A3A2ZUQ1"/>
<dbReference type="Pfam" id="PF03932">
    <property type="entry name" value="CutC"/>
    <property type="match status" value="1"/>
</dbReference>
<evidence type="ECO:0000256" key="1">
    <source>
        <dbReference type="ARBA" id="ARBA00007768"/>
    </source>
</evidence>
<protein>
    <recommendedName>
        <fullName evidence="2">Copper homeostasis protein cutC homolog</fullName>
    </recommendedName>
</protein>
<comment type="caution">
    <text evidence="3">The sequence shown here is derived from an EMBL/GenBank/DDBJ whole genome shotgun (WGS) entry which is preliminary data.</text>
</comment>
<keyword evidence="4" id="KW-1185">Reference proteome</keyword>
<dbReference type="SUPFAM" id="SSF110395">
    <property type="entry name" value="CutC-like"/>
    <property type="match status" value="1"/>
</dbReference>
<evidence type="ECO:0000256" key="2">
    <source>
        <dbReference type="ARBA" id="ARBA00019014"/>
    </source>
</evidence>
<dbReference type="AlphaFoldDB" id="A0A3A2ZUQ1"/>
<dbReference type="GO" id="GO:0005507">
    <property type="term" value="F:copper ion binding"/>
    <property type="evidence" value="ECO:0007669"/>
    <property type="project" value="TreeGrafter"/>
</dbReference>